<evidence type="ECO:0000313" key="2">
    <source>
        <dbReference type="EMBL" id="SHG75915.1"/>
    </source>
</evidence>
<name>A0A1M5MF31_9FIRM</name>
<feature type="chain" id="PRO_5039663285" evidence="1">
    <location>
        <begin position="21"/>
        <end position="415"/>
    </location>
</feature>
<protein>
    <submittedName>
        <fullName evidence="2">Putative spermidine/putrescine transport system substrate-binding protein</fullName>
    </submittedName>
</protein>
<dbReference type="PANTHER" id="PTHR42779:SF1">
    <property type="entry name" value="PROTEIN YNJB"/>
    <property type="match status" value="1"/>
</dbReference>
<sequence length="415" mass="46944">MFKKILALFLTLGLLTAPLAGCRQTASLSPDKELLQADFSQIQKEARGQTVAIYMWGGDESVNRYMDEWVAPRVEKELGIKLKRVPINDAREMINKLLTEKEAGKTKGSIDIMWINGENFKLAKDNDLLWGPFVDKLPNYNRYIDGEDYQIKYDFGEDTEGLEAPWGKAQFVFIYDSNKIASPPDTVEALKAWIKDNPGRFTYPAPPDFTGSAFIRQILAGVSSNYDRYLTASLDRESLETEITPLWDYLNQIKPYLWQKGITYPENIAKLNELYAQGEVYMTMSYNPNYADNMIKQGRFPATTRTFVLKNGSLANTHYLAIPFNAPHKAGAMAVIDYLLSFEAQLAKFDPANWGDGLAISLAKLSPEEKEKLKQIKPGKAALSPEELEKYKLPELSGAYVDIIEEGWFNHVAKN</sequence>
<dbReference type="PANTHER" id="PTHR42779">
    <property type="entry name" value="PROTEIN YNJB"/>
    <property type="match status" value="1"/>
</dbReference>
<dbReference type="RefSeq" id="WP_073090716.1">
    <property type="nucleotide sequence ID" value="NZ_FQWY01000011.1"/>
</dbReference>
<dbReference type="SUPFAM" id="SSF53850">
    <property type="entry name" value="Periplasmic binding protein-like II"/>
    <property type="match status" value="1"/>
</dbReference>
<dbReference type="InterPro" id="IPR027020">
    <property type="entry name" value="YnjB"/>
</dbReference>
<gene>
    <name evidence="2" type="ORF">SAMN02745221_00912</name>
</gene>
<dbReference type="NCBIfam" id="NF008633">
    <property type="entry name" value="PRK11622.1"/>
    <property type="match status" value="1"/>
</dbReference>
<feature type="signal peptide" evidence="1">
    <location>
        <begin position="1"/>
        <end position="20"/>
    </location>
</feature>
<dbReference type="InterPro" id="IPR006059">
    <property type="entry name" value="SBP"/>
</dbReference>
<dbReference type="Proteomes" id="UP000242329">
    <property type="component" value="Unassembled WGS sequence"/>
</dbReference>
<dbReference type="PIRSF" id="PIRSF029172">
    <property type="entry name" value="UCP029172_ABC_sbc_YnjB"/>
    <property type="match status" value="1"/>
</dbReference>
<reference evidence="3" key="1">
    <citation type="submission" date="2016-11" db="EMBL/GenBank/DDBJ databases">
        <authorList>
            <person name="Varghese N."/>
            <person name="Submissions S."/>
        </authorList>
    </citation>
    <scope>NUCLEOTIDE SEQUENCE [LARGE SCALE GENOMIC DNA]</scope>
    <source>
        <strain evidence="3">DSM 11003</strain>
    </source>
</reference>
<proteinExistence type="predicted"/>
<keyword evidence="1" id="KW-0732">Signal</keyword>
<dbReference type="AlphaFoldDB" id="A0A1M5MF31"/>
<dbReference type="STRING" id="1123382.SAMN02745221_00912"/>
<dbReference type="OrthoDB" id="3239593at2"/>
<dbReference type="EMBL" id="FQWY01000011">
    <property type="protein sequence ID" value="SHG75915.1"/>
    <property type="molecule type" value="Genomic_DNA"/>
</dbReference>
<evidence type="ECO:0000256" key="1">
    <source>
        <dbReference type="SAM" id="SignalP"/>
    </source>
</evidence>
<keyword evidence="3" id="KW-1185">Reference proteome</keyword>
<accession>A0A1M5MF31</accession>
<dbReference type="Pfam" id="PF13416">
    <property type="entry name" value="SBP_bac_8"/>
    <property type="match status" value="1"/>
</dbReference>
<organism evidence="2 3">
    <name type="scientific">Thermosyntropha lipolytica DSM 11003</name>
    <dbReference type="NCBI Taxonomy" id="1123382"/>
    <lineage>
        <taxon>Bacteria</taxon>
        <taxon>Bacillati</taxon>
        <taxon>Bacillota</taxon>
        <taxon>Clostridia</taxon>
        <taxon>Eubacteriales</taxon>
        <taxon>Syntrophomonadaceae</taxon>
        <taxon>Thermosyntropha</taxon>
    </lineage>
</organism>
<dbReference type="Gene3D" id="3.40.190.10">
    <property type="entry name" value="Periplasmic binding protein-like II"/>
    <property type="match status" value="2"/>
</dbReference>
<evidence type="ECO:0000313" key="3">
    <source>
        <dbReference type="Proteomes" id="UP000242329"/>
    </source>
</evidence>